<evidence type="ECO:0000313" key="2">
    <source>
        <dbReference type="Proteomes" id="UP000605201"/>
    </source>
</evidence>
<dbReference type="Proteomes" id="UP000605201">
    <property type="component" value="Unassembled WGS sequence"/>
</dbReference>
<comment type="caution">
    <text evidence="1">The sequence shown here is derived from an EMBL/GenBank/DDBJ whole genome shotgun (WGS) entry which is preliminary data.</text>
</comment>
<gene>
    <name evidence="1" type="ORF">H8D96_05325</name>
</gene>
<protein>
    <submittedName>
        <fullName evidence="1">YgiT-type zinc finger protein</fullName>
    </submittedName>
</protein>
<dbReference type="InterPro" id="IPR022453">
    <property type="entry name" value="Znf_MqsA-type"/>
</dbReference>
<organism evidence="1 2">
    <name type="scientific">Candidatus Desulfatibia vada</name>
    <dbReference type="NCBI Taxonomy" id="2841696"/>
    <lineage>
        <taxon>Bacteria</taxon>
        <taxon>Pseudomonadati</taxon>
        <taxon>Thermodesulfobacteriota</taxon>
        <taxon>Desulfobacteria</taxon>
        <taxon>Desulfobacterales</taxon>
        <taxon>Desulfobacterales incertae sedis</taxon>
        <taxon>Candidatus Desulfatibia</taxon>
    </lineage>
</organism>
<dbReference type="GO" id="GO:0003677">
    <property type="term" value="F:DNA binding"/>
    <property type="evidence" value="ECO:0007669"/>
    <property type="project" value="InterPro"/>
</dbReference>
<dbReference type="CDD" id="cd00093">
    <property type="entry name" value="HTH_XRE"/>
    <property type="match status" value="1"/>
</dbReference>
<reference evidence="1 2" key="1">
    <citation type="submission" date="2020-08" db="EMBL/GenBank/DDBJ databases">
        <title>Bridging the membrane lipid divide: bacteria of the FCB group superphylum have the potential to synthesize archaeal ether lipids.</title>
        <authorList>
            <person name="Villanueva L."/>
            <person name="Von Meijenfeldt F.A.B."/>
            <person name="Westbye A.B."/>
            <person name="Yadav S."/>
            <person name="Hopmans E.C."/>
            <person name="Dutilh B.E."/>
            <person name="Sinninghe Damste J.S."/>
        </authorList>
    </citation>
    <scope>NUCLEOTIDE SEQUENCE [LARGE SCALE GENOMIC DNA]</scope>
    <source>
        <strain evidence="1">NIOZ-UU17</strain>
    </source>
</reference>
<dbReference type="AlphaFoldDB" id="A0A8J6NX25"/>
<proteinExistence type="predicted"/>
<dbReference type="SUPFAM" id="SSF47413">
    <property type="entry name" value="lambda repressor-like DNA-binding domains"/>
    <property type="match status" value="1"/>
</dbReference>
<evidence type="ECO:0000313" key="1">
    <source>
        <dbReference type="EMBL" id="MBC8431320.1"/>
    </source>
</evidence>
<dbReference type="InterPro" id="IPR001387">
    <property type="entry name" value="Cro/C1-type_HTH"/>
</dbReference>
<sequence>MKIKCDQCGKPAHKKVGNYRYNESGLDNVYLENIPVYECSCGTSFPSIFRLHRLNELIALTLVEKPALLSGNEIKFLRKNLCLASKVFANKLGVGKTTLSKWENAVQNHSEGNDRLIRAIYIIEKGIKRQDQLKIQKHLENILLKNSNTDCVIIAEKVQDDYAIRYRPVVDSRSEQFSLDVSTTWKYGSTTTSGTILGFGVFAETGKTYVQQKPLVVGTDASLISEGTELHATQTAEI</sequence>
<dbReference type="EMBL" id="JACNIG010000132">
    <property type="protein sequence ID" value="MBC8431320.1"/>
    <property type="molecule type" value="Genomic_DNA"/>
</dbReference>
<dbReference type="Gene3D" id="1.10.260.40">
    <property type="entry name" value="lambda repressor-like DNA-binding domains"/>
    <property type="match status" value="1"/>
</dbReference>
<dbReference type="NCBIfam" id="TIGR03831">
    <property type="entry name" value="YgiT_finger"/>
    <property type="match status" value="1"/>
</dbReference>
<dbReference type="InterPro" id="IPR010982">
    <property type="entry name" value="Lambda_DNA-bd_dom_sf"/>
</dbReference>
<name>A0A8J6NX25_9BACT</name>
<accession>A0A8J6NX25</accession>